<evidence type="ECO:0000313" key="2">
    <source>
        <dbReference type="Proteomes" id="UP000243459"/>
    </source>
</evidence>
<reference evidence="2" key="1">
    <citation type="journal article" date="2017" name="Nat. Commun.">
        <title>The asparagus genome sheds light on the origin and evolution of a young Y chromosome.</title>
        <authorList>
            <person name="Harkess A."/>
            <person name="Zhou J."/>
            <person name="Xu C."/>
            <person name="Bowers J.E."/>
            <person name="Van der Hulst R."/>
            <person name="Ayyampalayam S."/>
            <person name="Mercati F."/>
            <person name="Riccardi P."/>
            <person name="McKain M.R."/>
            <person name="Kakrana A."/>
            <person name="Tang H."/>
            <person name="Ray J."/>
            <person name="Groenendijk J."/>
            <person name="Arikit S."/>
            <person name="Mathioni S.M."/>
            <person name="Nakano M."/>
            <person name="Shan H."/>
            <person name="Telgmann-Rauber A."/>
            <person name="Kanno A."/>
            <person name="Yue Z."/>
            <person name="Chen H."/>
            <person name="Li W."/>
            <person name="Chen Y."/>
            <person name="Xu X."/>
            <person name="Zhang Y."/>
            <person name="Luo S."/>
            <person name="Chen H."/>
            <person name="Gao J."/>
            <person name="Mao Z."/>
            <person name="Pires J.C."/>
            <person name="Luo M."/>
            <person name="Kudrna D."/>
            <person name="Wing R.A."/>
            <person name="Meyers B.C."/>
            <person name="Yi K."/>
            <person name="Kong H."/>
            <person name="Lavrijsen P."/>
            <person name="Sunseri F."/>
            <person name="Falavigna A."/>
            <person name="Ye Y."/>
            <person name="Leebens-Mack J.H."/>
            <person name="Chen G."/>
        </authorList>
    </citation>
    <scope>NUCLEOTIDE SEQUENCE [LARGE SCALE GENOMIC DNA]</scope>
    <source>
        <strain evidence="2">cv. DH0086</strain>
    </source>
</reference>
<accession>A0A5P1EEH4</accession>
<proteinExistence type="predicted"/>
<organism evidence="1 2">
    <name type="scientific">Asparagus officinalis</name>
    <name type="common">Garden asparagus</name>
    <dbReference type="NCBI Taxonomy" id="4686"/>
    <lineage>
        <taxon>Eukaryota</taxon>
        <taxon>Viridiplantae</taxon>
        <taxon>Streptophyta</taxon>
        <taxon>Embryophyta</taxon>
        <taxon>Tracheophyta</taxon>
        <taxon>Spermatophyta</taxon>
        <taxon>Magnoliopsida</taxon>
        <taxon>Liliopsida</taxon>
        <taxon>Asparagales</taxon>
        <taxon>Asparagaceae</taxon>
        <taxon>Asparagoideae</taxon>
        <taxon>Asparagus</taxon>
    </lineage>
</organism>
<dbReference type="Gramene" id="ONK64234">
    <property type="protein sequence ID" value="ONK64234"/>
    <property type="gene ID" value="A4U43_C07F23520"/>
</dbReference>
<dbReference type="EMBL" id="CM007387">
    <property type="protein sequence ID" value="ONK64234.1"/>
    <property type="molecule type" value="Genomic_DNA"/>
</dbReference>
<gene>
    <name evidence="1" type="ORF">A4U43_C07F23520</name>
</gene>
<keyword evidence="2" id="KW-1185">Reference proteome</keyword>
<dbReference type="Proteomes" id="UP000243459">
    <property type="component" value="Chromosome 7"/>
</dbReference>
<dbReference type="AlphaFoldDB" id="A0A5P1EEH4"/>
<protein>
    <submittedName>
        <fullName evidence="1">Uncharacterized protein</fullName>
    </submittedName>
</protein>
<sequence length="117" mass="12591">MYARIYFIDDLKINEVSGNSPVNSVNSALNSSIPSNNLKIDEVPGSTPVNSVNSALNSSIPSNNLKIDEISERMKAKNMRPEREKAIIMEISVTFGGLVKGEGIGSFDGDQGKFGTI</sequence>
<name>A0A5P1EEH4_ASPOF</name>
<evidence type="ECO:0000313" key="1">
    <source>
        <dbReference type="EMBL" id="ONK64234.1"/>
    </source>
</evidence>